<comment type="caution">
    <text evidence="2">The sequence shown here is derived from an EMBL/GenBank/DDBJ whole genome shotgun (WGS) entry which is preliminary data.</text>
</comment>
<dbReference type="OrthoDB" id="10347237at2759"/>
<proteinExistence type="predicted"/>
<evidence type="ECO:0000256" key="1">
    <source>
        <dbReference type="SAM" id="Phobius"/>
    </source>
</evidence>
<sequence length="354" mass="38357">MGHGANTRRLVHSNRIPDDAPIGCDLHGQMQVAHILVESQHARCGSAESPQDWESFFLNVPSPESGISLAKLVVHFSRDEEGKYLGSVCVTLLHPAVCSGASPTTFLSHLCHRETDLALNVVCLQTRLCSRTCSILHACLRGHVSLIWTPETPLHHPMRRSCTVVVVVTVILFFPDGSEISFFSHFYAVLTPTVGAESVQRNDGNLAATVSLRKGGLFVVQVGGDACGFPFFLVDGGSSVVVFLVWMPCCGACSVRAVSAAGGRIITARATAPLRRCVCVFLLRFFLFIFYFFLLCAQICSPTSASLLMLIMMVSCVWGRGRCVEAKIPVGTGVYSARATGLRVVLIRTQTVKI</sequence>
<evidence type="ECO:0000313" key="3">
    <source>
        <dbReference type="Proteomes" id="UP000007350"/>
    </source>
</evidence>
<name>K2M6W6_TRYCR</name>
<dbReference type="AlphaFoldDB" id="K2M6W6"/>
<keyword evidence="1" id="KW-0812">Transmembrane</keyword>
<gene>
    <name evidence="2" type="ORF">MOQ_005485</name>
</gene>
<accession>K2M6W6</accession>
<dbReference type="EMBL" id="AHKC01011834">
    <property type="protein sequence ID" value="EKF30698.1"/>
    <property type="molecule type" value="Genomic_DNA"/>
</dbReference>
<keyword evidence="1" id="KW-0472">Membrane</keyword>
<organism evidence="2 3">
    <name type="scientific">Trypanosoma cruzi marinkellei</name>
    <dbReference type="NCBI Taxonomy" id="85056"/>
    <lineage>
        <taxon>Eukaryota</taxon>
        <taxon>Discoba</taxon>
        <taxon>Euglenozoa</taxon>
        <taxon>Kinetoplastea</taxon>
        <taxon>Metakinetoplastina</taxon>
        <taxon>Trypanosomatida</taxon>
        <taxon>Trypanosomatidae</taxon>
        <taxon>Trypanosoma</taxon>
        <taxon>Schizotrypanum</taxon>
    </lineage>
</organism>
<evidence type="ECO:0000313" key="2">
    <source>
        <dbReference type="EMBL" id="EKF30698.1"/>
    </source>
</evidence>
<protein>
    <submittedName>
        <fullName evidence="2">Uncharacterized protein</fullName>
    </submittedName>
</protein>
<keyword evidence="1" id="KW-1133">Transmembrane helix</keyword>
<reference evidence="2 3" key="1">
    <citation type="journal article" date="2012" name="BMC Genomics">
        <title>Comparative genomic analysis of human infective Trypanosoma cruzi lineages with the bat-restricted subspecies T. cruzi marinkellei.</title>
        <authorList>
            <person name="Franzen O."/>
            <person name="Talavera-Lopez C."/>
            <person name="Ochaya S."/>
            <person name="Butler C.E."/>
            <person name="Messenger L.A."/>
            <person name="Lewis M.D."/>
            <person name="Llewellyn M.S."/>
            <person name="Marinkelle C.J."/>
            <person name="Tyler K.M."/>
            <person name="Miles M.A."/>
            <person name="Andersson B."/>
        </authorList>
    </citation>
    <scope>NUCLEOTIDE SEQUENCE [LARGE SCALE GENOMIC DNA]</scope>
    <source>
        <strain evidence="2 3">B7</strain>
    </source>
</reference>
<keyword evidence="3" id="KW-1185">Reference proteome</keyword>
<dbReference type="Proteomes" id="UP000007350">
    <property type="component" value="Unassembled WGS sequence"/>
</dbReference>
<feature type="transmembrane region" description="Helical" evidence="1">
    <location>
        <begin position="285"/>
        <end position="312"/>
    </location>
</feature>